<dbReference type="InterPro" id="IPR011726">
    <property type="entry name" value="KdpF"/>
</dbReference>
<reference evidence="2" key="1">
    <citation type="submission" date="2021-02" db="EMBL/GenBank/DDBJ databases">
        <title>Taxonomy, biology and ecology of Rhodococcus bacteria occurring in California pistachio and other woody hosts as revealed by genome sequence analyses.</title>
        <authorList>
            <person name="Riely B."/>
            <person name="Gai Y."/>
        </authorList>
    </citation>
    <scope>NUCLEOTIDE SEQUENCE</scope>
    <source>
        <strain evidence="2">BP-295</strain>
    </source>
</reference>
<evidence type="ECO:0000313" key="3">
    <source>
        <dbReference type="Proteomes" id="UP001195196"/>
    </source>
</evidence>
<dbReference type="RefSeq" id="WP_204717340.1">
    <property type="nucleotide sequence ID" value="NZ_JAFFGU010000001.1"/>
</dbReference>
<evidence type="ECO:0000313" key="2">
    <source>
        <dbReference type="EMBL" id="MBM7276714.1"/>
    </source>
</evidence>
<dbReference type="Pfam" id="PF09604">
    <property type="entry name" value="Potass_KdpF"/>
    <property type="match status" value="1"/>
</dbReference>
<proteinExistence type="predicted"/>
<dbReference type="AlphaFoldDB" id="A0AAW4G0C8"/>
<gene>
    <name evidence="2" type="ORF">JTZ10_02995</name>
</gene>
<accession>A0AAW4G0C8</accession>
<dbReference type="GO" id="GO:0008556">
    <property type="term" value="F:P-type potassium transmembrane transporter activity"/>
    <property type="evidence" value="ECO:0007669"/>
    <property type="project" value="InterPro"/>
</dbReference>
<comment type="caution">
    <text evidence="2">The sequence shown here is derived from an EMBL/GenBank/DDBJ whole genome shotgun (WGS) entry which is preliminary data.</text>
</comment>
<keyword evidence="1" id="KW-0812">Transmembrane</keyword>
<evidence type="ECO:0000256" key="1">
    <source>
        <dbReference type="SAM" id="Phobius"/>
    </source>
</evidence>
<feature type="transmembrane region" description="Helical" evidence="1">
    <location>
        <begin position="6"/>
        <end position="28"/>
    </location>
</feature>
<keyword evidence="1" id="KW-1133">Transmembrane helix</keyword>
<sequence>MTAAGVTNVVLLVLAAVAMVYLLLALVFPERF</sequence>
<dbReference type="Proteomes" id="UP001195196">
    <property type="component" value="Unassembled WGS sequence"/>
</dbReference>
<keyword evidence="1" id="KW-0472">Membrane</keyword>
<name>A0AAW4G0C8_GORRU</name>
<dbReference type="GO" id="GO:0005886">
    <property type="term" value="C:plasma membrane"/>
    <property type="evidence" value="ECO:0007669"/>
    <property type="project" value="InterPro"/>
</dbReference>
<dbReference type="EMBL" id="JAFFGU010000001">
    <property type="protein sequence ID" value="MBM7276714.1"/>
    <property type="molecule type" value="Genomic_DNA"/>
</dbReference>
<organism evidence="2 3">
    <name type="scientific">Gordonia rubripertincta</name>
    <name type="common">Rhodococcus corallinus</name>
    <dbReference type="NCBI Taxonomy" id="36822"/>
    <lineage>
        <taxon>Bacteria</taxon>
        <taxon>Bacillati</taxon>
        <taxon>Actinomycetota</taxon>
        <taxon>Actinomycetes</taxon>
        <taxon>Mycobacteriales</taxon>
        <taxon>Gordoniaceae</taxon>
        <taxon>Gordonia</taxon>
    </lineage>
</organism>
<protein>
    <submittedName>
        <fullName evidence="2">Potassium-transporting ATPase subunit F</fullName>
    </submittedName>
</protein>